<keyword evidence="1" id="KW-0560">Oxidoreductase</keyword>
<organism evidence="2 3">
    <name type="scientific">Penicillium bovifimosum</name>
    <dbReference type="NCBI Taxonomy" id="126998"/>
    <lineage>
        <taxon>Eukaryota</taxon>
        <taxon>Fungi</taxon>
        <taxon>Dikarya</taxon>
        <taxon>Ascomycota</taxon>
        <taxon>Pezizomycotina</taxon>
        <taxon>Eurotiomycetes</taxon>
        <taxon>Eurotiomycetidae</taxon>
        <taxon>Eurotiales</taxon>
        <taxon>Aspergillaceae</taxon>
        <taxon>Penicillium</taxon>
    </lineage>
</organism>
<gene>
    <name evidence="2" type="ORF">N7515_000983</name>
</gene>
<dbReference type="Pfam" id="PF14027">
    <property type="entry name" value="Questin_oxidase"/>
    <property type="match status" value="1"/>
</dbReference>
<dbReference type="GO" id="GO:0016491">
    <property type="term" value="F:oxidoreductase activity"/>
    <property type="evidence" value="ECO:0007669"/>
    <property type="project" value="UniProtKB-KW"/>
</dbReference>
<dbReference type="AlphaFoldDB" id="A0A9W9HH39"/>
<protein>
    <recommendedName>
        <fullName evidence="4">HypA</fullName>
    </recommendedName>
</protein>
<dbReference type="Proteomes" id="UP001149079">
    <property type="component" value="Unassembled WGS sequence"/>
</dbReference>
<accession>A0A9W9HH39</accession>
<dbReference type="RefSeq" id="XP_056526893.1">
    <property type="nucleotide sequence ID" value="XM_056661727.1"/>
</dbReference>
<dbReference type="GeneID" id="81400897"/>
<keyword evidence="3" id="KW-1185">Reference proteome</keyword>
<proteinExistence type="predicted"/>
<dbReference type="PANTHER" id="PTHR35870">
    <property type="entry name" value="PROTEIN, PUTATIVE (AFU_ORTHOLOGUE AFUA_5G03330)-RELATED"/>
    <property type="match status" value="1"/>
</dbReference>
<comment type="caution">
    <text evidence="2">The sequence shown here is derived from an EMBL/GenBank/DDBJ whole genome shotgun (WGS) entry which is preliminary data.</text>
</comment>
<evidence type="ECO:0000256" key="1">
    <source>
        <dbReference type="ARBA" id="ARBA00023002"/>
    </source>
</evidence>
<reference evidence="2" key="2">
    <citation type="journal article" date="2023" name="IMA Fungus">
        <title>Comparative genomic study of the Penicillium genus elucidates a diverse pangenome and 15 lateral gene transfer events.</title>
        <authorList>
            <person name="Petersen C."/>
            <person name="Sorensen T."/>
            <person name="Nielsen M.R."/>
            <person name="Sondergaard T.E."/>
            <person name="Sorensen J.L."/>
            <person name="Fitzpatrick D.A."/>
            <person name="Frisvad J.C."/>
            <person name="Nielsen K.L."/>
        </authorList>
    </citation>
    <scope>NUCLEOTIDE SEQUENCE</scope>
    <source>
        <strain evidence="2">IBT 22155</strain>
    </source>
</reference>
<dbReference type="InterPro" id="IPR025337">
    <property type="entry name" value="Questin_oxidase-like"/>
</dbReference>
<dbReference type="EMBL" id="JAPQKL010000001">
    <property type="protein sequence ID" value="KAJ5146419.1"/>
    <property type="molecule type" value="Genomic_DNA"/>
</dbReference>
<evidence type="ECO:0008006" key="4">
    <source>
        <dbReference type="Google" id="ProtNLM"/>
    </source>
</evidence>
<dbReference type="OrthoDB" id="10004862at2759"/>
<reference evidence="2" key="1">
    <citation type="submission" date="2022-11" db="EMBL/GenBank/DDBJ databases">
        <authorList>
            <person name="Petersen C."/>
        </authorList>
    </citation>
    <scope>NUCLEOTIDE SEQUENCE</scope>
    <source>
        <strain evidence="2">IBT 22155</strain>
    </source>
</reference>
<name>A0A9W9HH39_9EURO</name>
<evidence type="ECO:0000313" key="2">
    <source>
        <dbReference type="EMBL" id="KAJ5146419.1"/>
    </source>
</evidence>
<sequence length="520" mass="58962">MLPRLLQHHKRHLFAFNSTARNRLRIFLTNDTRYYSALPSLLQTATQPSTFSPRLPFPQLVAPYSSYSLNNSHGPRVTPSKMATATTINLSLVTDSGVFSSGVREDAARTASEILQEDMAKHHVFFNEHGFHNHIPHQVLTIFALGAAPADIKACYDRNAIYQRPVMPTDQEVVKSMHDVTKFQEYFGKEQHYPNYLAFFQQELDAKGVGSVLTEYVFAGDQRAESMLCRLFGGLIHPLIHLGFGLEFNQPAIVAQALAQAAVHEEWIGREFFLPTEKMAGGIGKSGQKSLLQLLNEIRTDKALVESVQWGDANKIRDGVLHRAPEQMMKYAAQFTVSEDQVPERLADMINTVVYYTAAAQRPTKKMRLDFFYIHCVNSSIFFSKIVNLPFLDQRAKLRLLEWKGRMDLLMYTSRGSPNLLLDEIASYPIKEDWSQIFTRSITHPDDDGHLAKLARALANGEKVCKPFEDQNSEMPIKGDMWLRIGNMAIDCTDKEETGSMWIRSTGFDEAWEPQAQAHM</sequence>
<evidence type="ECO:0000313" key="3">
    <source>
        <dbReference type="Proteomes" id="UP001149079"/>
    </source>
</evidence>
<dbReference type="PANTHER" id="PTHR35870:SF1">
    <property type="entry name" value="PROTEIN, PUTATIVE (AFU_ORTHOLOGUE AFUA_5G03330)-RELATED"/>
    <property type="match status" value="1"/>
</dbReference>